<dbReference type="InterPro" id="IPR024361">
    <property type="entry name" value="BACON"/>
</dbReference>
<gene>
    <name evidence="2" type="ORF">EZS27_027010</name>
</gene>
<feature type="domain" description="BACON" evidence="1">
    <location>
        <begin position="156"/>
        <end position="211"/>
    </location>
</feature>
<proteinExistence type="predicted"/>
<dbReference type="Pfam" id="PF13004">
    <property type="entry name" value="BACON"/>
    <property type="match status" value="2"/>
</dbReference>
<reference evidence="2" key="1">
    <citation type="submission" date="2019-03" db="EMBL/GenBank/DDBJ databases">
        <title>Single cell metagenomics reveals metabolic interactions within the superorganism composed of flagellate Streblomastix strix and complex community of Bacteroidetes bacteria on its surface.</title>
        <authorList>
            <person name="Treitli S.C."/>
            <person name="Kolisko M."/>
            <person name="Husnik F."/>
            <person name="Keeling P."/>
            <person name="Hampl V."/>
        </authorList>
    </citation>
    <scope>NUCLEOTIDE SEQUENCE</scope>
    <source>
        <strain evidence="2">STM</strain>
    </source>
</reference>
<evidence type="ECO:0000259" key="1">
    <source>
        <dbReference type="Pfam" id="PF13004"/>
    </source>
</evidence>
<name>A0A5J4QSM4_9ZZZZ</name>
<dbReference type="InterPro" id="IPR013783">
    <property type="entry name" value="Ig-like_fold"/>
</dbReference>
<accession>A0A5J4QSM4</accession>
<feature type="domain" description="BACON" evidence="1">
    <location>
        <begin position="62"/>
        <end position="116"/>
    </location>
</feature>
<evidence type="ECO:0000313" key="2">
    <source>
        <dbReference type="EMBL" id="KAA6323563.1"/>
    </source>
</evidence>
<protein>
    <recommendedName>
        <fullName evidence="1">BACON domain-containing protein</fullName>
    </recommendedName>
</protein>
<dbReference type="Gene3D" id="2.60.40.10">
    <property type="entry name" value="Immunoglobulins"/>
    <property type="match status" value="2"/>
</dbReference>
<sequence>MLYKKLFKLTMFLFVAGVLLSCNETDKPDAAPVLTIAAESLTQAFGQETGIKFVTVTSNQEFTATPNQTWVTADVLNTESSNLKITVEANTGAARSAEITVSAQGVADIKITVNQAAYEEEIVDNDILSINAEDENLEIALAGTTKFILVTASKAFTATSNKSWVEIIIVENNPEYNLTIAVGKNLGTERTALITLSAEGLPDVVITVNQARTDASEIAFEMTDWVFDTNGTWMHNTGAGNNHSVRKIFDEDGE</sequence>
<organism evidence="2">
    <name type="scientific">termite gut metagenome</name>
    <dbReference type="NCBI Taxonomy" id="433724"/>
    <lineage>
        <taxon>unclassified sequences</taxon>
        <taxon>metagenomes</taxon>
        <taxon>organismal metagenomes</taxon>
    </lineage>
</organism>
<dbReference type="CDD" id="cd14948">
    <property type="entry name" value="BACON"/>
    <property type="match status" value="2"/>
</dbReference>
<dbReference type="PROSITE" id="PS51257">
    <property type="entry name" value="PROKAR_LIPOPROTEIN"/>
    <property type="match status" value="1"/>
</dbReference>
<comment type="caution">
    <text evidence="2">The sequence shown here is derived from an EMBL/GenBank/DDBJ whole genome shotgun (WGS) entry which is preliminary data.</text>
</comment>
<dbReference type="EMBL" id="SNRY01002774">
    <property type="protein sequence ID" value="KAA6323563.1"/>
    <property type="molecule type" value="Genomic_DNA"/>
</dbReference>
<dbReference type="AlphaFoldDB" id="A0A5J4QSM4"/>